<dbReference type="VEuPathDB" id="FungiDB:GVI51_A00055"/>
<dbReference type="CDD" id="cd15760">
    <property type="entry name" value="FYVE_scVPS27p_like"/>
    <property type="match status" value="1"/>
</dbReference>
<evidence type="ECO:0000256" key="5">
    <source>
        <dbReference type="SAM" id="MobiDB-lite"/>
    </source>
</evidence>
<dbReference type="InterPro" id="IPR052113">
    <property type="entry name" value="FYVE-type_Zinc_Finger"/>
</dbReference>
<keyword evidence="3" id="KW-0862">Zinc</keyword>
<feature type="compositionally biased region" description="Gly residues" evidence="5">
    <location>
        <begin position="31"/>
        <end position="41"/>
    </location>
</feature>
<evidence type="ECO:0000256" key="3">
    <source>
        <dbReference type="ARBA" id="ARBA00022833"/>
    </source>
</evidence>
<dbReference type="VEuPathDB" id="FungiDB:B1J91_A00187g"/>
<proteinExistence type="predicted"/>
<feature type="domain" description="FYVE-type" evidence="6">
    <location>
        <begin position="601"/>
        <end position="669"/>
    </location>
</feature>
<name>A0A0W0CB15_CANGB</name>
<feature type="compositionally biased region" description="Polar residues" evidence="5">
    <location>
        <begin position="523"/>
        <end position="532"/>
    </location>
</feature>
<feature type="compositionally biased region" description="Polar residues" evidence="5">
    <location>
        <begin position="101"/>
        <end position="110"/>
    </location>
</feature>
<dbReference type="PANTHER" id="PTHR39490">
    <property type="entry name" value="ARRESTIN DOMAIN-CONTAINING PROTEIN D"/>
    <property type="match status" value="1"/>
</dbReference>
<feature type="region of interest" description="Disordered" evidence="5">
    <location>
        <begin position="498"/>
        <end position="532"/>
    </location>
</feature>
<accession>A0A0W0CB15</accession>
<evidence type="ECO:0000256" key="2">
    <source>
        <dbReference type="ARBA" id="ARBA00022771"/>
    </source>
</evidence>
<evidence type="ECO:0000256" key="4">
    <source>
        <dbReference type="PROSITE-ProRule" id="PRU00091"/>
    </source>
</evidence>
<dbReference type="EMBL" id="LLZZ01000026">
    <property type="protein sequence ID" value="KTB11884.1"/>
    <property type="molecule type" value="Genomic_DNA"/>
</dbReference>
<dbReference type="Gene3D" id="3.30.40.10">
    <property type="entry name" value="Zinc/RING finger domain, C3HC4 (zinc finger)"/>
    <property type="match status" value="1"/>
</dbReference>
<dbReference type="Pfam" id="PF01363">
    <property type="entry name" value="FYVE"/>
    <property type="match status" value="1"/>
</dbReference>
<reference evidence="7 8" key="1">
    <citation type="submission" date="2015-10" db="EMBL/GenBank/DDBJ databases">
        <title>Draft genomes sequences of Candida glabrata isolates 1A, 1B, 2A, 2B, 3A and 3B.</title>
        <authorList>
            <person name="Haavelsrud O.E."/>
            <person name="Gaustad P."/>
        </authorList>
    </citation>
    <scope>NUCLEOTIDE SEQUENCE [LARGE SCALE GENOMIC DNA]</scope>
    <source>
        <strain evidence="7">910700640</strain>
    </source>
</reference>
<dbReference type="VEuPathDB" id="FungiDB:CAGL0A00187g"/>
<dbReference type="InterPro" id="IPR013083">
    <property type="entry name" value="Znf_RING/FYVE/PHD"/>
</dbReference>
<dbReference type="GO" id="GO:0032266">
    <property type="term" value="F:phosphatidylinositol-3-phosphate binding"/>
    <property type="evidence" value="ECO:0007669"/>
    <property type="project" value="UniProtKB-ARBA"/>
</dbReference>
<feature type="compositionally biased region" description="Basic and acidic residues" evidence="5">
    <location>
        <begin position="728"/>
        <end position="738"/>
    </location>
</feature>
<feature type="compositionally biased region" description="Polar residues" evidence="5">
    <location>
        <begin position="447"/>
        <end position="459"/>
    </location>
</feature>
<keyword evidence="1" id="KW-0479">Metal-binding</keyword>
<evidence type="ECO:0000256" key="1">
    <source>
        <dbReference type="ARBA" id="ARBA00022723"/>
    </source>
</evidence>
<dbReference type="GO" id="GO:0008270">
    <property type="term" value="F:zinc ion binding"/>
    <property type="evidence" value="ECO:0007669"/>
    <property type="project" value="UniProtKB-KW"/>
</dbReference>
<feature type="region of interest" description="Disordered" evidence="5">
    <location>
        <begin position="308"/>
        <end position="382"/>
    </location>
</feature>
<sequence>MSVLEREHGNGSSGSTEDPASTGEKPDGDGPSDGHGSGRGKQQGFTSNGINKDQTRSEGKSVAFEVGDERETSQDTILGDGGMTQNGDTSGEFTDRDDTSQNRMNGSLQSEGLVFEKRKVIPQRRTQSQQSMLSSISLRSMIQEQQHVNNQQQQQQQSMHRNSMGSNNTNNDQNLISHSLLNMSQQIRSPAMFSIKRTGSLMHSASRTASNFGKQETIYDSNSLDSNEIGKKLPFTNDERIQIGSKKESPTVPRIRNEIVDNATPTALRELPEVISDLKPEDEDEISQKDLTTQALRKLSNFKGSNLNEAFSEHTTSTGTPTTNVSENEKGKIMRESSNFLVADKSSPSPMKASSEAPKKTVKLNDQSSTDTDLSRTSSSNILNFTTNSHSMMNMKFGDRNITVENNPEMTTNTHAQNFIADAKQPQVRTITKMHSLDMLQKPVRYRSNSNNPTLQKQGVNRRHAKQINDPKKPLYMPVVLRNVVETNITNDDLQEISPRLSGRTTPAANKKSPGYRADINYAGSQKSGTSNTSSVVETYKRYISSFLFPNRQQQVTDDAISSILHKRNITPSTIGSYSSSIVSATSRSPQLPTRTHWIPDSKRSACHQCHKLFTFFDRKHHCRHCGDIYCQKHLRHWLYLDSDAKFVVGGGGVGTLSKVCDACHIEYEDLARTSLTPSVVVPNKKYGPFSNGIVTKSNLNVEMSLDSALSSGEHSKAKPIEVAGSESEDKQNKKDEPTVNSVVGSIPADWNWSSF</sequence>
<dbReference type="InterPro" id="IPR000306">
    <property type="entry name" value="Znf_FYVE"/>
</dbReference>
<dbReference type="GO" id="GO:0098588">
    <property type="term" value="C:bounding membrane of organelle"/>
    <property type="evidence" value="ECO:0007669"/>
    <property type="project" value="UniProtKB-ARBA"/>
</dbReference>
<dbReference type="SUPFAM" id="SSF57903">
    <property type="entry name" value="FYVE/PHD zinc finger"/>
    <property type="match status" value="1"/>
</dbReference>
<feature type="region of interest" description="Disordered" evidence="5">
    <location>
        <begin position="446"/>
        <end position="465"/>
    </location>
</feature>
<dbReference type="InterPro" id="IPR011011">
    <property type="entry name" value="Znf_FYVE_PHD"/>
</dbReference>
<dbReference type="PROSITE" id="PS50178">
    <property type="entry name" value="ZF_FYVE"/>
    <property type="match status" value="1"/>
</dbReference>
<feature type="region of interest" description="Disordered" evidence="5">
    <location>
        <begin position="1"/>
        <end position="111"/>
    </location>
</feature>
<dbReference type="AlphaFoldDB" id="A0A0W0CB15"/>
<organism evidence="7 8">
    <name type="scientific">Candida glabrata</name>
    <name type="common">Yeast</name>
    <name type="synonym">Torulopsis glabrata</name>
    <dbReference type="NCBI Taxonomy" id="5478"/>
    <lineage>
        <taxon>Eukaryota</taxon>
        <taxon>Fungi</taxon>
        <taxon>Dikarya</taxon>
        <taxon>Ascomycota</taxon>
        <taxon>Saccharomycotina</taxon>
        <taxon>Saccharomycetes</taxon>
        <taxon>Saccharomycetales</taxon>
        <taxon>Saccharomycetaceae</taxon>
        <taxon>Nakaseomyces</taxon>
    </lineage>
</organism>
<feature type="region of interest" description="Disordered" evidence="5">
    <location>
        <begin position="145"/>
        <end position="174"/>
    </location>
</feature>
<dbReference type="Proteomes" id="UP000054886">
    <property type="component" value="Unassembled WGS sequence"/>
</dbReference>
<evidence type="ECO:0000259" key="6">
    <source>
        <dbReference type="PROSITE" id="PS50178"/>
    </source>
</evidence>
<dbReference type="SMART" id="SM00064">
    <property type="entry name" value="FYVE"/>
    <property type="match status" value="1"/>
</dbReference>
<dbReference type="VEuPathDB" id="FungiDB:GWK60_A00077"/>
<feature type="compositionally biased region" description="Low complexity" evidence="5">
    <location>
        <begin position="145"/>
        <end position="157"/>
    </location>
</feature>
<feature type="compositionally biased region" description="Polar residues" evidence="5">
    <location>
        <begin position="43"/>
        <end position="52"/>
    </location>
</feature>
<dbReference type="InterPro" id="IPR017455">
    <property type="entry name" value="Znf_FYVE-rel"/>
</dbReference>
<evidence type="ECO:0000313" key="7">
    <source>
        <dbReference type="EMBL" id="KTB11884.1"/>
    </source>
</evidence>
<comment type="caution">
    <text evidence="7">The sequence shown here is derived from an EMBL/GenBank/DDBJ whole genome shotgun (WGS) entry which is preliminary data.</text>
</comment>
<feature type="region of interest" description="Disordered" evidence="5">
    <location>
        <begin position="711"/>
        <end position="746"/>
    </location>
</feature>
<gene>
    <name evidence="7" type="ORF">AO440_000005</name>
</gene>
<feature type="compositionally biased region" description="Polar residues" evidence="5">
    <location>
        <begin position="158"/>
        <end position="174"/>
    </location>
</feature>
<keyword evidence="2 4" id="KW-0863">Zinc-finger</keyword>
<evidence type="ECO:0000313" key="8">
    <source>
        <dbReference type="Proteomes" id="UP000054886"/>
    </source>
</evidence>
<dbReference type="PANTHER" id="PTHR39490:SF8">
    <property type="entry name" value="ZINC FINGER FYVE DOMAIN-CONTAINING PROTEIN 21"/>
    <property type="match status" value="1"/>
</dbReference>
<protein>
    <submittedName>
        <fullName evidence="7">Phosphatidylinositol 3-phosphate-binding protein 2</fullName>
    </submittedName>
</protein>
<feature type="compositionally biased region" description="Low complexity" evidence="5">
    <location>
        <begin position="366"/>
        <end position="380"/>
    </location>
</feature>